<feature type="region of interest" description="Disordered" evidence="1">
    <location>
        <begin position="103"/>
        <end position="133"/>
    </location>
</feature>
<sequence length="148" mass="16717">MCDERREVPVLQRTERREASASRLYKVRDAARPPVRWNARSTILLALQQARGALPTCAMAWAMRQEYSNGCQQVIPLQLGKGSTRQRGETSGQDVTTISKEVGMNKARSRHEAMCDERREASVLQHTERREASSSRCYKVCDAAQPPV</sequence>
<evidence type="ECO:0000256" key="1">
    <source>
        <dbReference type="SAM" id="MobiDB-lite"/>
    </source>
</evidence>
<organism evidence="2 3">
    <name type="scientific">Datura stramonium</name>
    <name type="common">Jimsonweed</name>
    <name type="synonym">Common thornapple</name>
    <dbReference type="NCBI Taxonomy" id="4076"/>
    <lineage>
        <taxon>Eukaryota</taxon>
        <taxon>Viridiplantae</taxon>
        <taxon>Streptophyta</taxon>
        <taxon>Embryophyta</taxon>
        <taxon>Tracheophyta</taxon>
        <taxon>Spermatophyta</taxon>
        <taxon>Magnoliopsida</taxon>
        <taxon>eudicotyledons</taxon>
        <taxon>Gunneridae</taxon>
        <taxon>Pentapetalae</taxon>
        <taxon>asterids</taxon>
        <taxon>lamiids</taxon>
        <taxon>Solanales</taxon>
        <taxon>Solanaceae</taxon>
        <taxon>Solanoideae</taxon>
        <taxon>Datureae</taxon>
        <taxon>Datura</taxon>
    </lineage>
</organism>
<reference evidence="2 3" key="1">
    <citation type="journal article" date="2021" name="BMC Genomics">
        <title>Datura genome reveals duplications of psychoactive alkaloid biosynthetic genes and high mutation rate following tissue culture.</title>
        <authorList>
            <person name="Rajewski A."/>
            <person name="Carter-House D."/>
            <person name="Stajich J."/>
            <person name="Litt A."/>
        </authorList>
    </citation>
    <scope>NUCLEOTIDE SEQUENCE [LARGE SCALE GENOMIC DNA]</scope>
    <source>
        <strain evidence="2">AR-01</strain>
    </source>
</reference>
<evidence type="ECO:0000313" key="2">
    <source>
        <dbReference type="EMBL" id="MCD7458857.1"/>
    </source>
</evidence>
<dbReference type="EMBL" id="JACEIK010000546">
    <property type="protein sequence ID" value="MCD7458857.1"/>
    <property type="molecule type" value="Genomic_DNA"/>
</dbReference>
<comment type="caution">
    <text evidence="2">The sequence shown here is derived from an EMBL/GenBank/DDBJ whole genome shotgun (WGS) entry which is preliminary data.</text>
</comment>
<feature type="compositionally biased region" description="Basic and acidic residues" evidence="1">
    <location>
        <begin position="110"/>
        <end position="133"/>
    </location>
</feature>
<proteinExistence type="predicted"/>
<evidence type="ECO:0000313" key="3">
    <source>
        <dbReference type="Proteomes" id="UP000823775"/>
    </source>
</evidence>
<name>A0ABS8SJ15_DATST</name>
<gene>
    <name evidence="2" type="ORF">HAX54_039402</name>
</gene>
<dbReference type="Proteomes" id="UP000823775">
    <property type="component" value="Unassembled WGS sequence"/>
</dbReference>
<accession>A0ABS8SJ15</accession>
<keyword evidence="3" id="KW-1185">Reference proteome</keyword>
<protein>
    <submittedName>
        <fullName evidence="2">Uncharacterized protein</fullName>
    </submittedName>
</protein>